<dbReference type="InterPro" id="IPR008984">
    <property type="entry name" value="SMAD_FHA_dom_sf"/>
</dbReference>
<evidence type="ECO:0008006" key="4">
    <source>
        <dbReference type="Google" id="ProtNLM"/>
    </source>
</evidence>
<proteinExistence type="predicted"/>
<dbReference type="SUPFAM" id="SSF49879">
    <property type="entry name" value="SMAD/FHA domain"/>
    <property type="match status" value="1"/>
</dbReference>
<evidence type="ECO:0000256" key="1">
    <source>
        <dbReference type="SAM" id="MobiDB-lite"/>
    </source>
</evidence>
<dbReference type="Proteomes" id="UP000237061">
    <property type="component" value="Unassembled WGS sequence"/>
</dbReference>
<gene>
    <name evidence="2" type="ORF">CVS27_17985</name>
</gene>
<organism evidence="2 3">
    <name type="scientific">Arthrobacter glacialis</name>
    <dbReference type="NCBI Taxonomy" id="1664"/>
    <lineage>
        <taxon>Bacteria</taxon>
        <taxon>Bacillati</taxon>
        <taxon>Actinomycetota</taxon>
        <taxon>Actinomycetes</taxon>
        <taxon>Micrococcales</taxon>
        <taxon>Micrococcaceae</taxon>
        <taxon>Arthrobacter</taxon>
    </lineage>
</organism>
<accession>A0A2S3ZS46</accession>
<sequence length="295" mass="32395">MRFDIDLEFSVELPVEDGSEPTVVHGSIKAAGREIQIHTDSAALFRLGSRRNLPAIRDVARYLAKNGITVTVSVPEGTIVSLGAVEVSAFHRLITNSAHILPGRSNTWSTLLKAQTRGDVQGSLIPPGTPLPLAPTFQRRFRLKPTTTHYTFGGGRPRLIFVRDSETWDGHPPSEFNLVAETTLIGSDGDATFVLPELAAVQAHIVHREDDEYVFFAGGPDSPTGRPQVLRTGARLVLGPWRLVFFREEYADHGRPFGGRSAGEFARPQRPQFDPRRGQLEYDAVAGVGDSRQPQ</sequence>
<dbReference type="AlphaFoldDB" id="A0A2S3ZS46"/>
<dbReference type="EMBL" id="PPXC01000018">
    <property type="protein sequence ID" value="POH72066.1"/>
    <property type="molecule type" value="Genomic_DNA"/>
</dbReference>
<name>A0A2S3ZS46_ARTGL</name>
<evidence type="ECO:0000313" key="3">
    <source>
        <dbReference type="Proteomes" id="UP000237061"/>
    </source>
</evidence>
<evidence type="ECO:0000313" key="2">
    <source>
        <dbReference type="EMBL" id="POH72066.1"/>
    </source>
</evidence>
<protein>
    <recommendedName>
        <fullName evidence="4">FHA domain-containing protein</fullName>
    </recommendedName>
</protein>
<keyword evidence="3" id="KW-1185">Reference proteome</keyword>
<comment type="caution">
    <text evidence="2">The sequence shown here is derived from an EMBL/GenBank/DDBJ whole genome shotgun (WGS) entry which is preliminary data.</text>
</comment>
<reference evidence="2 3" key="1">
    <citation type="submission" date="2018-01" db="EMBL/GenBank/DDBJ databases">
        <title>Arthrobacter sp. nov., from glaciers in China.</title>
        <authorList>
            <person name="Liu Q."/>
            <person name="Xin Y.-H."/>
        </authorList>
    </citation>
    <scope>NUCLEOTIDE SEQUENCE [LARGE SCALE GENOMIC DNA]</scope>
    <source>
        <strain evidence="2 3">HLT2-12-2</strain>
    </source>
</reference>
<dbReference type="RefSeq" id="WP_103467225.1">
    <property type="nucleotide sequence ID" value="NZ_PPXC01000018.1"/>
</dbReference>
<feature type="region of interest" description="Disordered" evidence="1">
    <location>
        <begin position="257"/>
        <end position="295"/>
    </location>
</feature>